<evidence type="ECO:0000313" key="2">
    <source>
        <dbReference type="Proteomes" id="UP000277582"/>
    </source>
</evidence>
<evidence type="ECO:0000313" key="1">
    <source>
        <dbReference type="EMBL" id="RSN72299.1"/>
    </source>
</evidence>
<dbReference type="EMBL" id="RCOS01000160">
    <property type="protein sequence ID" value="RSN72299.1"/>
    <property type="molecule type" value="Genomic_DNA"/>
</dbReference>
<dbReference type="AlphaFoldDB" id="A0A429GEQ4"/>
<gene>
    <name evidence="1" type="ORF">D6D85_14265</name>
</gene>
<sequence>MKDVEIRWINKPIMNASALMSDDNCTSACAVVCNVAFFFVTLLACGTTGPGVIGCGLVMTVIGAVVCDNICTDVCYGPSEWEEYDPMQFD</sequence>
<accession>A0A429GEQ4</accession>
<keyword evidence="2" id="KW-1185">Reference proteome</keyword>
<comment type="caution">
    <text evidence="1">The sequence shown here is derived from an EMBL/GenBank/DDBJ whole genome shotgun (WGS) entry which is preliminary data.</text>
</comment>
<name>A0A429GEQ4_9CREN</name>
<organism evidence="1 2">
    <name type="scientific">Candidatus Methanodesulfokora washburnensis</name>
    <dbReference type="NCBI Taxonomy" id="2478471"/>
    <lineage>
        <taxon>Archaea</taxon>
        <taxon>Thermoproteota</taxon>
        <taxon>Candidatus Korarchaeia</taxon>
        <taxon>Candidatus Korarchaeia incertae sedis</taxon>
        <taxon>Candidatus Methanodesulfokora</taxon>
    </lineage>
</organism>
<protein>
    <submittedName>
        <fullName evidence="1">Uncharacterized protein</fullName>
    </submittedName>
</protein>
<reference evidence="1 2" key="1">
    <citation type="submission" date="2018-10" db="EMBL/GenBank/DDBJ databases">
        <title>Co-occurring genomic capacity for anaerobic methane metabolism and dissimilatory sulfite reduction discovered in the Korarchaeota.</title>
        <authorList>
            <person name="Mckay L.J."/>
            <person name="Dlakic M."/>
            <person name="Fields M.W."/>
            <person name="Delmont T.O."/>
            <person name="Eren A.M."/>
            <person name="Jay Z.J."/>
            <person name="Klingelsmith K.B."/>
            <person name="Rusch D.B."/>
            <person name="Inskeep W.P."/>
        </authorList>
    </citation>
    <scope>NUCLEOTIDE SEQUENCE [LARGE SCALE GENOMIC DNA]</scope>
    <source>
        <strain evidence="1 2">MDKW</strain>
    </source>
</reference>
<dbReference type="Proteomes" id="UP000277582">
    <property type="component" value="Unassembled WGS sequence"/>
</dbReference>
<proteinExistence type="predicted"/>